<dbReference type="InterPro" id="IPR045853">
    <property type="entry name" value="Pep_chain_release_fac_I_sf"/>
</dbReference>
<dbReference type="GO" id="GO:0004045">
    <property type="term" value="F:peptidyl-tRNA hydrolase activity"/>
    <property type="evidence" value="ECO:0007669"/>
    <property type="project" value="UniProtKB-EC"/>
</dbReference>
<comment type="caution">
    <text evidence="4">The sequence shown here is derived from an EMBL/GenBank/DDBJ whole genome shotgun (WGS) entry which is preliminary data.</text>
</comment>
<dbReference type="AlphaFoldDB" id="A0A853EP18"/>
<evidence type="ECO:0000259" key="3">
    <source>
        <dbReference type="Pfam" id="PF00472"/>
    </source>
</evidence>
<protein>
    <submittedName>
        <fullName evidence="4">Aminoacyl-tRNA hydrolase</fullName>
        <ecNumber evidence="4">3.1.1.29</ecNumber>
    </submittedName>
</protein>
<name>A0A853EP18_9MICO</name>
<dbReference type="EC" id="3.1.1.29" evidence="4"/>
<sequence>MDTPVRVTDALSIPASELSWRFSRSSGPGGQGVNTADSRVELLWEPATSAAVEALPQALQERLMTRLRGSLVNGALVIVSSENRAQLRNRATARDRLAQTVREALAPPPRSRRATRPTRGSVERRLTAKKNRGSIKAGRSSRGHAD</sequence>
<evidence type="ECO:0000256" key="2">
    <source>
        <dbReference type="SAM" id="MobiDB-lite"/>
    </source>
</evidence>
<organism evidence="4 5">
    <name type="scientific">Sanguibacter inulinus</name>
    <dbReference type="NCBI Taxonomy" id="60922"/>
    <lineage>
        <taxon>Bacteria</taxon>
        <taxon>Bacillati</taxon>
        <taxon>Actinomycetota</taxon>
        <taxon>Actinomycetes</taxon>
        <taxon>Micrococcales</taxon>
        <taxon>Sanguibacteraceae</taxon>
        <taxon>Sanguibacter</taxon>
    </lineage>
</organism>
<evidence type="ECO:0000256" key="1">
    <source>
        <dbReference type="ARBA" id="ARBA00010835"/>
    </source>
</evidence>
<dbReference type="GO" id="GO:0072344">
    <property type="term" value="P:rescue of stalled ribosome"/>
    <property type="evidence" value="ECO:0007669"/>
    <property type="project" value="TreeGrafter"/>
</dbReference>
<evidence type="ECO:0000313" key="5">
    <source>
        <dbReference type="Proteomes" id="UP000561011"/>
    </source>
</evidence>
<feature type="region of interest" description="Disordered" evidence="2">
    <location>
        <begin position="100"/>
        <end position="146"/>
    </location>
</feature>
<dbReference type="GO" id="GO:0003747">
    <property type="term" value="F:translation release factor activity"/>
    <property type="evidence" value="ECO:0007669"/>
    <property type="project" value="InterPro"/>
</dbReference>
<keyword evidence="5" id="KW-1185">Reference proteome</keyword>
<dbReference type="Gene3D" id="3.30.160.20">
    <property type="match status" value="1"/>
</dbReference>
<dbReference type="RefSeq" id="WP_179912193.1">
    <property type="nucleotide sequence ID" value="NZ_JACBYE010000003.1"/>
</dbReference>
<accession>A0A853EP18</accession>
<dbReference type="PANTHER" id="PTHR47814:SF1">
    <property type="entry name" value="PEPTIDYL-TRNA HYDROLASE ARFB"/>
    <property type="match status" value="1"/>
</dbReference>
<dbReference type="Pfam" id="PF00472">
    <property type="entry name" value="RF-1"/>
    <property type="match status" value="1"/>
</dbReference>
<keyword evidence="4" id="KW-0378">Hydrolase</keyword>
<proteinExistence type="inferred from homology"/>
<dbReference type="EMBL" id="JACBYE010000003">
    <property type="protein sequence ID" value="NYS92280.1"/>
    <property type="molecule type" value="Genomic_DNA"/>
</dbReference>
<dbReference type="Proteomes" id="UP000561011">
    <property type="component" value="Unassembled WGS sequence"/>
</dbReference>
<gene>
    <name evidence="4" type="primary">arfB</name>
    <name evidence="4" type="ORF">HZZ10_01850</name>
</gene>
<dbReference type="NCBIfam" id="NF006718">
    <property type="entry name" value="PRK09256.1"/>
    <property type="match status" value="1"/>
</dbReference>
<dbReference type="SUPFAM" id="SSF75620">
    <property type="entry name" value="Release factor"/>
    <property type="match status" value="1"/>
</dbReference>
<reference evidence="4 5" key="1">
    <citation type="submission" date="2020-07" db="EMBL/GenBank/DDBJ databases">
        <title>MOT database genomes.</title>
        <authorList>
            <person name="Joseph S."/>
            <person name="Aduse-Opoku J."/>
            <person name="Hashim A."/>
            <person name="Wade W."/>
            <person name="Curtis M."/>
        </authorList>
    </citation>
    <scope>NUCLEOTIDE SEQUENCE [LARGE SCALE GENOMIC DNA]</scope>
    <source>
        <strain evidence="4 5">DSM 100099</strain>
    </source>
</reference>
<feature type="compositionally biased region" description="Basic residues" evidence="2">
    <location>
        <begin position="127"/>
        <end position="146"/>
    </location>
</feature>
<comment type="similarity">
    <text evidence="1">Belongs to the prokaryotic/mitochondrial release factor family.</text>
</comment>
<dbReference type="GO" id="GO:0043022">
    <property type="term" value="F:ribosome binding"/>
    <property type="evidence" value="ECO:0007669"/>
    <property type="project" value="TreeGrafter"/>
</dbReference>
<dbReference type="InterPro" id="IPR000352">
    <property type="entry name" value="Pep_chain_release_fac_I"/>
</dbReference>
<evidence type="ECO:0000313" key="4">
    <source>
        <dbReference type="EMBL" id="NYS92280.1"/>
    </source>
</evidence>
<dbReference type="PANTHER" id="PTHR47814">
    <property type="entry name" value="PEPTIDYL-TRNA HYDROLASE ARFB"/>
    <property type="match status" value="1"/>
</dbReference>
<feature type="domain" description="Prokaryotic-type class I peptide chain release factors" evidence="3">
    <location>
        <begin position="11"/>
        <end position="139"/>
    </location>
</feature>